<dbReference type="PROSITE" id="PS00356">
    <property type="entry name" value="HTH_LACI_1"/>
    <property type="match status" value="1"/>
</dbReference>
<dbReference type="Pfam" id="PF00356">
    <property type="entry name" value="LacI"/>
    <property type="match status" value="1"/>
</dbReference>
<dbReference type="CDD" id="cd06267">
    <property type="entry name" value="PBP1_LacI_sugar_binding-like"/>
    <property type="match status" value="1"/>
</dbReference>
<dbReference type="GO" id="GO:0000976">
    <property type="term" value="F:transcription cis-regulatory region binding"/>
    <property type="evidence" value="ECO:0007669"/>
    <property type="project" value="TreeGrafter"/>
</dbReference>
<gene>
    <name evidence="5" type="ORF">FB566_1840</name>
</gene>
<dbReference type="Gene3D" id="3.40.50.2300">
    <property type="match status" value="2"/>
</dbReference>
<dbReference type="Pfam" id="PF13377">
    <property type="entry name" value="Peripla_BP_3"/>
    <property type="match status" value="1"/>
</dbReference>
<dbReference type="PANTHER" id="PTHR30146">
    <property type="entry name" value="LACI-RELATED TRANSCRIPTIONAL REPRESSOR"/>
    <property type="match status" value="1"/>
</dbReference>
<dbReference type="GO" id="GO:0003700">
    <property type="term" value="F:DNA-binding transcription factor activity"/>
    <property type="evidence" value="ECO:0007669"/>
    <property type="project" value="TreeGrafter"/>
</dbReference>
<dbReference type="InterPro" id="IPR046335">
    <property type="entry name" value="LacI/GalR-like_sensor"/>
</dbReference>
<evidence type="ECO:0000313" key="5">
    <source>
        <dbReference type="EMBL" id="TQL76314.1"/>
    </source>
</evidence>
<dbReference type="SUPFAM" id="SSF47413">
    <property type="entry name" value="lambda repressor-like DNA-binding domains"/>
    <property type="match status" value="1"/>
</dbReference>
<dbReference type="InterPro" id="IPR010982">
    <property type="entry name" value="Lambda_DNA-bd_dom_sf"/>
</dbReference>
<dbReference type="InterPro" id="IPR028082">
    <property type="entry name" value="Peripla_BP_I"/>
</dbReference>
<dbReference type="Gene3D" id="1.10.260.40">
    <property type="entry name" value="lambda repressor-like DNA-binding domains"/>
    <property type="match status" value="1"/>
</dbReference>
<accession>A0A543AUR0</accession>
<dbReference type="EMBL" id="VFOW01000001">
    <property type="protein sequence ID" value="TQL76314.1"/>
    <property type="molecule type" value="Genomic_DNA"/>
</dbReference>
<keyword evidence="1" id="KW-0805">Transcription regulation</keyword>
<sequence>MARRDRVGITDVAAKAGVSVTTVSHVLSSRRPVSEATRAKVMAVIEELDYRPNELARSMRARRTNTVGLVVPDITNPFYTSAARGLQDALAPAGYHCIVTSTDSDHQVEHEVIRQMLTRVDGVVISGGSRTADIQPVIDAGMPMVLLGTDEPGAGFDVVTNADFDAGVTAARYLVDRSYRRIGFITAQDADSVAQARLDGYRSVTESDPELVVEETNNLEGGTRGFARLMQLSEPPDAIICVNDVVAIGVMYGAQDARRAVPDEVAVVGFDDIEAASLVAPRLTTMATASREHGKAAGELLLRRIQDESREPQRVVFPAKLIERDSA</sequence>
<dbReference type="Proteomes" id="UP000317043">
    <property type="component" value="Unassembled WGS sequence"/>
</dbReference>
<dbReference type="RefSeq" id="WP_170183227.1">
    <property type="nucleotide sequence ID" value="NZ_JBHTGS010000001.1"/>
</dbReference>
<dbReference type="PANTHER" id="PTHR30146:SF109">
    <property type="entry name" value="HTH-TYPE TRANSCRIPTIONAL REGULATOR GALS"/>
    <property type="match status" value="1"/>
</dbReference>
<dbReference type="SUPFAM" id="SSF53822">
    <property type="entry name" value="Periplasmic binding protein-like I"/>
    <property type="match status" value="1"/>
</dbReference>
<dbReference type="PROSITE" id="PS50932">
    <property type="entry name" value="HTH_LACI_2"/>
    <property type="match status" value="1"/>
</dbReference>
<dbReference type="AlphaFoldDB" id="A0A543AUR0"/>
<name>A0A543AUR0_9ACTN</name>
<reference evidence="5 6" key="1">
    <citation type="submission" date="2019-06" db="EMBL/GenBank/DDBJ databases">
        <title>Sequencing the genomes of 1000 actinobacteria strains.</title>
        <authorList>
            <person name="Klenk H.-P."/>
        </authorList>
    </citation>
    <scope>NUCLEOTIDE SEQUENCE [LARGE SCALE GENOMIC DNA]</scope>
    <source>
        <strain evidence="5 6">DSM 45928</strain>
    </source>
</reference>
<feature type="domain" description="HTH lacI-type" evidence="4">
    <location>
        <begin position="7"/>
        <end position="61"/>
    </location>
</feature>
<dbReference type="CDD" id="cd01392">
    <property type="entry name" value="HTH_LacI"/>
    <property type="match status" value="1"/>
</dbReference>
<comment type="caution">
    <text evidence="5">The sequence shown here is derived from an EMBL/GenBank/DDBJ whole genome shotgun (WGS) entry which is preliminary data.</text>
</comment>
<keyword evidence="2" id="KW-0238">DNA-binding</keyword>
<evidence type="ECO:0000256" key="1">
    <source>
        <dbReference type="ARBA" id="ARBA00023015"/>
    </source>
</evidence>
<keyword evidence="3" id="KW-0804">Transcription</keyword>
<evidence type="ECO:0000313" key="6">
    <source>
        <dbReference type="Proteomes" id="UP000317043"/>
    </source>
</evidence>
<evidence type="ECO:0000256" key="3">
    <source>
        <dbReference type="ARBA" id="ARBA00023163"/>
    </source>
</evidence>
<evidence type="ECO:0000256" key="2">
    <source>
        <dbReference type="ARBA" id="ARBA00023125"/>
    </source>
</evidence>
<dbReference type="InParanoid" id="A0A543AUR0"/>
<evidence type="ECO:0000259" key="4">
    <source>
        <dbReference type="PROSITE" id="PS50932"/>
    </source>
</evidence>
<protein>
    <submittedName>
        <fullName evidence="5">LacI family transcriptional regulator</fullName>
    </submittedName>
</protein>
<dbReference type="FunCoup" id="A0A543AUR0">
    <property type="interactions" value="22"/>
</dbReference>
<organism evidence="5 6">
    <name type="scientific">Stackebrandtia endophytica</name>
    <dbReference type="NCBI Taxonomy" id="1496996"/>
    <lineage>
        <taxon>Bacteria</taxon>
        <taxon>Bacillati</taxon>
        <taxon>Actinomycetota</taxon>
        <taxon>Actinomycetes</taxon>
        <taxon>Glycomycetales</taxon>
        <taxon>Glycomycetaceae</taxon>
        <taxon>Stackebrandtia</taxon>
    </lineage>
</organism>
<dbReference type="InterPro" id="IPR000843">
    <property type="entry name" value="HTH_LacI"/>
</dbReference>
<dbReference type="SMART" id="SM00354">
    <property type="entry name" value="HTH_LACI"/>
    <property type="match status" value="1"/>
</dbReference>
<proteinExistence type="predicted"/>
<keyword evidence="6" id="KW-1185">Reference proteome</keyword>